<evidence type="ECO:0000256" key="8">
    <source>
        <dbReference type="PIRSR" id="PIRSR602401-1"/>
    </source>
</evidence>
<dbReference type="PANTHER" id="PTHR24300">
    <property type="entry name" value="CYTOCHROME P450 508A4-RELATED"/>
    <property type="match status" value="1"/>
</dbReference>
<feature type="chain" id="PRO_5042931640" description="Cytochrome P450" evidence="10">
    <location>
        <begin position="22"/>
        <end position="492"/>
    </location>
</feature>
<evidence type="ECO:0000313" key="12">
    <source>
        <dbReference type="Proteomes" id="UP001329430"/>
    </source>
</evidence>
<dbReference type="PRINTS" id="PR00385">
    <property type="entry name" value="P450"/>
</dbReference>
<dbReference type="FunFam" id="1.10.630.10:FF:000036">
    <property type="entry name" value="CYtochrome P450 family"/>
    <property type="match status" value="1"/>
</dbReference>
<dbReference type="InterPro" id="IPR036396">
    <property type="entry name" value="Cyt_P450_sf"/>
</dbReference>
<evidence type="ECO:0000313" key="11">
    <source>
        <dbReference type="EMBL" id="KAK5640614.1"/>
    </source>
</evidence>
<protein>
    <recommendedName>
        <fullName evidence="13">Cytochrome P450</fullName>
    </recommendedName>
</protein>
<dbReference type="SUPFAM" id="SSF48264">
    <property type="entry name" value="Cytochrome P450"/>
    <property type="match status" value="1"/>
</dbReference>
<sequence length="492" mass="57150">MLALLLVFVSFILFWLKLSVTKPRNFPPGPKWLPMVGSLPYLKKLSRKLGSQHRALTEMSKQFKTNVLGLKLGGEVMISVQDYETIKEILTCEEYDQRPNNFFIRLRTMGTCKGVTCAEGKLWAEQRSFVVRHLRNIGLGKEIMDLKIQDEIRNLFKIIDERVEVQIAKLLPFAIINILWSMVAGKRIESATFEQNQLLNIINKRTKAFDMSGGVLAQQPWLRHIIPERSGYNLIKQLNKELKEFLTQAIDEHHASWTEHNQEDFIYSFITEMKKMNGPETNFTDEQLLIVCLDLFVGGFTTTSSTLDFFFLMMVLYPDVQTKIQKKLDETFEENYQIEFTDRHKLPYVDAVIKEVQRYRTILPVIGPRRTIKQTNLSGYTIPKDTTILLNLQPTYMSEEIWGDPQNFRPERFLDESGELIAHPQFLPFGLGKRKCLGDAFARGCLFIFTTEFLRRYEIRPLDVNNLPSSEPLPGLVASPKPYFARFTKRRK</sequence>
<dbReference type="GO" id="GO:0006805">
    <property type="term" value="P:xenobiotic metabolic process"/>
    <property type="evidence" value="ECO:0007669"/>
    <property type="project" value="TreeGrafter"/>
</dbReference>
<dbReference type="Pfam" id="PF00067">
    <property type="entry name" value="p450"/>
    <property type="match status" value="1"/>
</dbReference>
<evidence type="ECO:0000256" key="10">
    <source>
        <dbReference type="SAM" id="SignalP"/>
    </source>
</evidence>
<evidence type="ECO:0000256" key="1">
    <source>
        <dbReference type="ARBA" id="ARBA00001971"/>
    </source>
</evidence>
<dbReference type="InterPro" id="IPR001128">
    <property type="entry name" value="Cyt_P450"/>
</dbReference>
<comment type="similarity">
    <text evidence="2 9">Belongs to the cytochrome P450 family.</text>
</comment>
<comment type="cofactor">
    <cofactor evidence="1 8">
        <name>heme</name>
        <dbReference type="ChEBI" id="CHEBI:30413"/>
    </cofactor>
</comment>
<feature type="signal peptide" evidence="10">
    <location>
        <begin position="1"/>
        <end position="21"/>
    </location>
</feature>
<evidence type="ECO:0000256" key="4">
    <source>
        <dbReference type="ARBA" id="ARBA00022723"/>
    </source>
</evidence>
<dbReference type="GO" id="GO:0008395">
    <property type="term" value="F:steroid hydroxylase activity"/>
    <property type="evidence" value="ECO:0007669"/>
    <property type="project" value="TreeGrafter"/>
</dbReference>
<keyword evidence="3 8" id="KW-0349">Heme</keyword>
<dbReference type="GO" id="GO:0005506">
    <property type="term" value="F:iron ion binding"/>
    <property type="evidence" value="ECO:0007669"/>
    <property type="project" value="InterPro"/>
</dbReference>
<evidence type="ECO:0000256" key="9">
    <source>
        <dbReference type="RuleBase" id="RU000461"/>
    </source>
</evidence>
<gene>
    <name evidence="11" type="ORF">RI129_011425</name>
</gene>
<feature type="binding site" description="axial binding residue" evidence="8">
    <location>
        <position position="436"/>
    </location>
    <ligand>
        <name>heme</name>
        <dbReference type="ChEBI" id="CHEBI:30413"/>
    </ligand>
    <ligandPart>
        <name>Fe</name>
        <dbReference type="ChEBI" id="CHEBI:18248"/>
    </ligandPart>
</feature>
<evidence type="ECO:0000256" key="6">
    <source>
        <dbReference type="ARBA" id="ARBA00023004"/>
    </source>
</evidence>
<dbReference type="GO" id="GO:0020037">
    <property type="term" value="F:heme binding"/>
    <property type="evidence" value="ECO:0007669"/>
    <property type="project" value="InterPro"/>
</dbReference>
<dbReference type="InterPro" id="IPR050182">
    <property type="entry name" value="Cytochrome_P450_fam2"/>
</dbReference>
<proteinExistence type="inferred from homology"/>
<organism evidence="11 12">
    <name type="scientific">Pyrocoelia pectoralis</name>
    <dbReference type="NCBI Taxonomy" id="417401"/>
    <lineage>
        <taxon>Eukaryota</taxon>
        <taxon>Metazoa</taxon>
        <taxon>Ecdysozoa</taxon>
        <taxon>Arthropoda</taxon>
        <taxon>Hexapoda</taxon>
        <taxon>Insecta</taxon>
        <taxon>Pterygota</taxon>
        <taxon>Neoptera</taxon>
        <taxon>Endopterygota</taxon>
        <taxon>Coleoptera</taxon>
        <taxon>Polyphaga</taxon>
        <taxon>Elateriformia</taxon>
        <taxon>Elateroidea</taxon>
        <taxon>Lampyridae</taxon>
        <taxon>Lampyrinae</taxon>
        <taxon>Pyrocoelia</taxon>
    </lineage>
</organism>
<dbReference type="InterPro" id="IPR017972">
    <property type="entry name" value="Cyt_P450_CS"/>
</dbReference>
<keyword evidence="12" id="KW-1185">Reference proteome</keyword>
<keyword evidence="5 9" id="KW-0560">Oxidoreductase</keyword>
<accession>A0AAN7V6A5</accession>
<dbReference type="GO" id="GO:0016712">
    <property type="term" value="F:oxidoreductase activity, acting on paired donors, with incorporation or reduction of molecular oxygen, reduced flavin or flavoprotein as one donor, and incorporation of one atom of oxygen"/>
    <property type="evidence" value="ECO:0007669"/>
    <property type="project" value="TreeGrafter"/>
</dbReference>
<dbReference type="GO" id="GO:0006082">
    <property type="term" value="P:organic acid metabolic process"/>
    <property type="evidence" value="ECO:0007669"/>
    <property type="project" value="TreeGrafter"/>
</dbReference>
<keyword evidence="4 8" id="KW-0479">Metal-binding</keyword>
<dbReference type="Proteomes" id="UP001329430">
    <property type="component" value="Chromosome 8"/>
</dbReference>
<evidence type="ECO:0000256" key="5">
    <source>
        <dbReference type="ARBA" id="ARBA00023002"/>
    </source>
</evidence>
<dbReference type="PRINTS" id="PR00463">
    <property type="entry name" value="EP450I"/>
</dbReference>
<dbReference type="InterPro" id="IPR002401">
    <property type="entry name" value="Cyt_P450_E_grp-I"/>
</dbReference>
<dbReference type="GO" id="GO:0005737">
    <property type="term" value="C:cytoplasm"/>
    <property type="evidence" value="ECO:0007669"/>
    <property type="project" value="TreeGrafter"/>
</dbReference>
<dbReference type="Gene3D" id="1.10.630.10">
    <property type="entry name" value="Cytochrome P450"/>
    <property type="match status" value="1"/>
</dbReference>
<evidence type="ECO:0000256" key="2">
    <source>
        <dbReference type="ARBA" id="ARBA00010617"/>
    </source>
</evidence>
<name>A0AAN7V6A5_9COLE</name>
<evidence type="ECO:0000256" key="3">
    <source>
        <dbReference type="ARBA" id="ARBA00022617"/>
    </source>
</evidence>
<reference evidence="11 12" key="1">
    <citation type="journal article" date="2024" name="Insects">
        <title>An Improved Chromosome-Level Genome Assembly of the Firefly Pyrocoelia pectoralis.</title>
        <authorList>
            <person name="Fu X."/>
            <person name="Meyer-Rochow V.B."/>
            <person name="Ballantyne L."/>
            <person name="Zhu X."/>
        </authorList>
    </citation>
    <scope>NUCLEOTIDE SEQUENCE [LARGE SCALE GENOMIC DNA]</scope>
    <source>
        <strain evidence="11">XCY_ONT2</strain>
    </source>
</reference>
<evidence type="ECO:0000256" key="7">
    <source>
        <dbReference type="ARBA" id="ARBA00023033"/>
    </source>
</evidence>
<dbReference type="PANTHER" id="PTHR24300:SF376">
    <property type="entry name" value="CYTOCHROME P450 15A1"/>
    <property type="match status" value="1"/>
</dbReference>
<evidence type="ECO:0008006" key="13">
    <source>
        <dbReference type="Google" id="ProtNLM"/>
    </source>
</evidence>
<keyword evidence="7 9" id="KW-0503">Monooxygenase</keyword>
<dbReference type="EMBL" id="JAVRBK010000008">
    <property type="protein sequence ID" value="KAK5640614.1"/>
    <property type="molecule type" value="Genomic_DNA"/>
</dbReference>
<dbReference type="PROSITE" id="PS00086">
    <property type="entry name" value="CYTOCHROME_P450"/>
    <property type="match status" value="1"/>
</dbReference>
<dbReference type="AlphaFoldDB" id="A0AAN7V6A5"/>
<keyword evidence="10" id="KW-0732">Signal</keyword>
<comment type="caution">
    <text evidence="11">The sequence shown here is derived from an EMBL/GenBank/DDBJ whole genome shotgun (WGS) entry which is preliminary data.</text>
</comment>
<keyword evidence="6 8" id="KW-0408">Iron</keyword>